<feature type="region of interest" description="Disordered" evidence="1">
    <location>
        <begin position="323"/>
        <end position="384"/>
    </location>
</feature>
<feature type="region of interest" description="Disordered" evidence="1">
    <location>
        <begin position="155"/>
        <end position="178"/>
    </location>
</feature>
<dbReference type="HOGENOM" id="CLU_719725_0_0_1"/>
<keyword evidence="3" id="KW-1185">Reference proteome</keyword>
<feature type="region of interest" description="Disordered" evidence="1">
    <location>
        <begin position="1"/>
        <end position="50"/>
    </location>
</feature>
<sequence length="384" mass="41048">MSNVVEEPEGIEESSPQGWEDSYTRSSSTNGGADWRGKPYHVPPGRPAENFRGAKRYEINGGNFGAVNGTSMFENTEDFSIKNGEFTATGHRRVENHPGLPRAEMFKGASGHTINRGTFTTAGNASGFENTENIVINDGTFWAVPNPSQLPPNVQQKNYWPTQGNPCPWPQGQQGKSYDPRAYSLGYPPNHYASSNNMQHFPPPPVRGTTFNGPYPNHTGLNPIHTAPIPPSHSEGQGYFNNTGSGRGAPNFSDAMHNNNGPSPVDPPSPGMITHRPHFFRGLTNSTITGGNFIASGETTMFQGSNGVSVSGGRFTSCDGQVYTTTSGGDGEARSDKKYDQQVPSSSDEVLEDSGSNREVPVQLSANTPGADSSSGESASNSSR</sequence>
<feature type="compositionally biased region" description="Polar residues" evidence="1">
    <location>
        <begin position="155"/>
        <end position="176"/>
    </location>
</feature>
<feature type="compositionally biased region" description="Acidic residues" evidence="1">
    <location>
        <begin position="1"/>
        <end position="12"/>
    </location>
</feature>
<name>A0A0C2XEP5_HEBCY</name>
<dbReference type="AlphaFoldDB" id="A0A0C2XEP5"/>
<evidence type="ECO:0000313" key="2">
    <source>
        <dbReference type="EMBL" id="KIM36408.1"/>
    </source>
</evidence>
<feature type="compositionally biased region" description="Basic and acidic residues" evidence="1">
    <location>
        <begin position="331"/>
        <end position="340"/>
    </location>
</feature>
<protein>
    <submittedName>
        <fullName evidence="2">Uncharacterized protein</fullName>
    </submittedName>
</protein>
<evidence type="ECO:0000313" key="3">
    <source>
        <dbReference type="Proteomes" id="UP000053424"/>
    </source>
</evidence>
<evidence type="ECO:0000256" key="1">
    <source>
        <dbReference type="SAM" id="MobiDB-lite"/>
    </source>
</evidence>
<proteinExistence type="predicted"/>
<organism evidence="2 3">
    <name type="scientific">Hebeloma cylindrosporum</name>
    <dbReference type="NCBI Taxonomy" id="76867"/>
    <lineage>
        <taxon>Eukaryota</taxon>
        <taxon>Fungi</taxon>
        <taxon>Dikarya</taxon>
        <taxon>Basidiomycota</taxon>
        <taxon>Agaricomycotina</taxon>
        <taxon>Agaricomycetes</taxon>
        <taxon>Agaricomycetidae</taxon>
        <taxon>Agaricales</taxon>
        <taxon>Agaricineae</taxon>
        <taxon>Hymenogastraceae</taxon>
        <taxon>Hebeloma</taxon>
    </lineage>
</organism>
<feature type="compositionally biased region" description="Low complexity" evidence="1">
    <location>
        <begin position="373"/>
        <end position="384"/>
    </location>
</feature>
<dbReference type="EMBL" id="KN831805">
    <property type="protein sequence ID" value="KIM36408.1"/>
    <property type="molecule type" value="Genomic_DNA"/>
</dbReference>
<reference evidence="2 3" key="1">
    <citation type="submission" date="2014-04" db="EMBL/GenBank/DDBJ databases">
        <authorList>
            <consortium name="DOE Joint Genome Institute"/>
            <person name="Kuo A."/>
            <person name="Gay G."/>
            <person name="Dore J."/>
            <person name="Kohler A."/>
            <person name="Nagy L.G."/>
            <person name="Floudas D."/>
            <person name="Copeland A."/>
            <person name="Barry K.W."/>
            <person name="Cichocki N."/>
            <person name="Veneault-Fourrey C."/>
            <person name="LaButti K."/>
            <person name="Lindquist E.A."/>
            <person name="Lipzen A."/>
            <person name="Lundell T."/>
            <person name="Morin E."/>
            <person name="Murat C."/>
            <person name="Sun H."/>
            <person name="Tunlid A."/>
            <person name="Henrissat B."/>
            <person name="Grigoriev I.V."/>
            <person name="Hibbett D.S."/>
            <person name="Martin F."/>
            <person name="Nordberg H.P."/>
            <person name="Cantor M.N."/>
            <person name="Hua S.X."/>
        </authorList>
    </citation>
    <scope>NUCLEOTIDE SEQUENCE [LARGE SCALE GENOMIC DNA]</scope>
    <source>
        <strain evidence="3">h7</strain>
    </source>
</reference>
<reference evidence="3" key="2">
    <citation type="submission" date="2015-01" db="EMBL/GenBank/DDBJ databases">
        <title>Evolutionary Origins and Diversification of the Mycorrhizal Mutualists.</title>
        <authorList>
            <consortium name="DOE Joint Genome Institute"/>
            <consortium name="Mycorrhizal Genomics Consortium"/>
            <person name="Kohler A."/>
            <person name="Kuo A."/>
            <person name="Nagy L.G."/>
            <person name="Floudas D."/>
            <person name="Copeland A."/>
            <person name="Barry K.W."/>
            <person name="Cichocki N."/>
            <person name="Veneault-Fourrey C."/>
            <person name="LaButti K."/>
            <person name="Lindquist E.A."/>
            <person name="Lipzen A."/>
            <person name="Lundell T."/>
            <person name="Morin E."/>
            <person name="Murat C."/>
            <person name="Riley R."/>
            <person name="Ohm R."/>
            <person name="Sun H."/>
            <person name="Tunlid A."/>
            <person name="Henrissat B."/>
            <person name="Grigoriev I.V."/>
            <person name="Hibbett D.S."/>
            <person name="Martin F."/>
        </authorList>
    </citation>
    <scope>NUCLEOTIDE SEQUENCE [LARGE SCALE GENOMIC DNA]</scope>
    <source>
        <strain evidence="3">h7</strain>
    </source>
</reference>
<accession>A0A0C2XEP5</accession>
<gene>
    <name evidence="2" type="ORF">M413DRAFT_31648</name>
</gene>
<dbReference type="Proteomes" id="UP000053424">
    <property type="component" value="Unassembled WGS sequence"/>
</dbReference>